<dbReference type="InterPro" id="IPR023772">
    <property type="entry name" value="DNA-bd_HTH_TetR-type_CS"/>
</dbReference>
<dbReference type="InterPro" id="IPR009057">
    <property type="entry name" value="Homeodomain-like_sf"/>
</dbReference>
<dbReference type="Pfam" id="PF00440">
    <property type="entry name" value="TetR_N"/>
    <property type="match status" value="1"/>
</dbReference>
<dbReference type="SUPFAM" id="SSF46689">
    <property type="entry name" value="Homeodomain-like"/>
    <property type="match status" value="1"/>
</dbReference>
<protein>
    <submittedName>
        <fullName evidence="6">AcrR family transcriptional regulator</fullName>
    </submittedName>
</protein>
<name>A0A7X5R470_9MICO</name>
<keyword evidence="2 4" id="KW-0238">DNA-binding</keyword>
<dbReference type="RefSeq" id="WP_167151875.1">
    <property type="nucleotide sequence ID" value="NZ_JAAMOX010000003.1"/>
</dbReference>
<evidence type="ECO:0000256" key="3">
    <source>
        <dbReference type="ARBA" id="ARBA00023163"/>
    </source>
</evidence>
<keyword evidence="1" id="KW-0805">Transcription regulation</keyword>
<accession>A0A7X5R470</accession>
<dbReference type="InterPro" id="IPR054126">
    <property type="entry name" value="CprB_TetR_C"/>
</dbReference>
<keyword evidence="7" id="KW-1185">Reference proteome</keyword>
<dbReference type="EMBL" id="JAAMOX010000003">
    <property type="protein sequence ID" value="NIH55010.1"/>
    <property type="molecule type" value="Genomic_DNA"/>
</dbReference>
<evidence type="ECO:0000256" key="2">
    <source>
        <dbReference type="ARBA" id="ARBA00023125"/>
    </source>
</evidence>
<feature type="DNA-binding region" description="H-T-H motif" evidence="4">
    <location>
        <begin position="29"/>
        <end position="48"/>
    </location>
</feature>
<organism evidence="6 7">
    <name type="scientific">Lysinibacter cavernae</name>
    <dbReference type="NCBI Taxonomy" id="1640652"/>
    <lineage>
        <taxon>Bacteria</taxon>
        <taxon>Bacillati</taxon>
        <taxon>Actinomycetota</taxon>
        <taxon>Actinomycetes</taxon>
        <taxon>Micrococcales</taxon>
        <taxon>Microbacteriaceae</taxon>
        <taxon>Lysinibacter</taxon>
    </lineage>
</organism>
<evidence type="ECO:0000259" key="5">
    <source>
        <dbReference type="PROSITE" id="PS50977"/>
    </source>
</evidence>
<dbReference type="AlphaFoldDB" id="A0A7X5R470"/>
<dbReference type="SUPFAM" id="SSF48498">
    <property type="entry name" value="Tetracyclin repressor-like, C-terminal domain"/>
    <property type="match status" value="1"/>
</dbReference>
<dbReference type="GO" id="GO:0003677">
    <property type="term" value="F:DNA binding"/>
    <property type="evidence" value="ECO:0007669"/>
    <property type="project" value="UniProtKB-UniRule"/>
</dbReference>
<feature type="domain" description="HTH tetR-type" evidence="5">
    <location>
        <begin position="6"/>
        <end position="66"/>
    </location>
</feature>
<dbReference type="NCBIfam" id="NF041196">
    <property type="entry name" value="ScbR_bind_reg"/>
    <property type="match status" value="1"/>
</dbReference>
<dbReference type="PROSITE" id="PS50977">
    <property type="entry name" value="HTH_TETR_2"/>
    <property type="match status" value="1"/>
</dbReference>
<evidence type="ECO:0000313" key="7">
    <source>
        <dbReference type="Proteomes" id="UP000541033"/>
    </source>
</evidence>
<dbReference type="InterPro" id="IPR036271">
    <property type="entry name" value="Tet_transcr_reg_TetR-rel_C_sf"/>
</dbReference>
<dbReference type="Proteomes" id="UP000541033">
    <property type="component" value="Unassembled WGS sequence"/>
</dbReference>
<reference evidence="6 7" key="1">
    <citation type="submission" date="2020-02" db="EMBL/GenBank/DDBJ databases">
        <title>Sequencing the genomes of 1000 actinobacteria strains.</title>
        <authorList>
            <person name="Klenk H.-P."/>
        </authorList>
    </citation>
    <scope>NUCLEOTIDE SEQUENCE [LARGE SCALE GENOMIC DNA]</scope>
    <source>
        <strain evidence="6 7">DSM 27960</strain>
    </source>
</reference>
<dbReference type="Pfam" id="PF21935">
    <property type="entry name" value="TetR_C_45"/>
    <property type="match status" value="1"/>
</dbReference>
<dbReference type="PANTHER" id="PTHR47506">
    <property type="entry name" value="TRANSCRIPTIONAL REGULATORY PROTEIN"/>
    <property type="match status" value="1"/>
</dbReference>
<dbReference type="PANTHER" id="PTHR47506:SF3">
    <property type="entry name" value="HTH-TYPE TRANSCRIPTIONAL REGULATOR LMRA"/>
    <property type="match status" value="1"/>
</dbReference>
<keyword evidence="3" id="KW-0804">Transcription</keyword>
<dbReference type="PROSITE" id="PS01081">
    <property type="entry name" value="HTH_TETR_1"/>
    <property type="match status" value="1"/>
</dbReference>
<evidence type="ECO:0000313" key="6">
    <source>
        <dbReference type="EMBL" id="NIH55010.1"/>
    </source>
</evidence>
<dbReference type="Gene3D" id="1.10.357.10">
    <property type="entry name" value="Tetracycline Repressor, domain 2"/>
    <property type="match status" value="1"/>
</dbReference>
<dbReference type="PRINTS" id="PR00455">
    <property type="entry name" value="HTHTETR"/>
</dbReference>
<evidence type="ECO:0000256" key="4">
    <source>
        <dbReference type="PROSITE-ProRule" id="PRU00335"/>
    </source>
</evidence>
<comment type="caution">
    <text evidence="6">The sequence shown here is derived from an EMBL/GenBank/DDBJ whole genome shotgun (WGS) entry which is preliminary data.</text>
</comment>
<dbReference type="InterPro" id="IPR001647">
    <property type="entry name" value="HTH_TetR"/>
</dbReference>
<proteinExistence type="predicted"/>
<gene>
    <name evidence="6" type="ORF">FHX76_002925</name>
</gene>
<evidence type="ECO:0000256" key="1">
    <source>
        <dbReference type="ARBA" id="ARBA00023015"/>
    </source>
</evidence>
<dbReference type="InterPro" id="IPR047923">
    <property type="entry name" value="ArpA-like"/>
</dbReference>
<sequence>MQARAKITRQNIIESSSAVFLRKGFAASTISDIADEANITKGAMYFHFKSKELIARAIIEIQVEANETLHATLEAKQLTSFEAMIEMSHEMSRLIQDNIVYAAATRLAVEVGVFGDPIAQTYDAWNDPVTHLVKATIDDGYVSTTVEPEVLAEFLVTTFTGIQTVSLVQSNYGDLRERIDDMWRIVLPGILAPGNEDLAAKTCDRAAALTA</sequence>